<evidence type="ECO:0000256" key="4">
    <source>
        <dbReference type="ARBA" id="ARBA00023163"/>
    </source>
</evidence>
<dbReference type="SMART" id="SM00862">
    <property type="entry name" value="Trans_reg_C"/>
    <property type="match status" value="1"/>
</dbReference>
<dbReference type="Proteomes" id="UP001500945">
    <property type="component" value="Unassembled WGS sequence"/>
</dbReference>
<sequence>MEISMFGPLLVRDGERVLGPRDLGGAKPRQVLELLLLARGHLVCTEMIATALWPEGEEPRHVVATLNTYVCVLRHSMFADQTQARRVIVTEPGAYRLALHEVSLDLDRFDDLLLRADRAPRQERLELLTAAVGLAGGPLLEHARYDEWVQEDRLVYEDRTTRAHLDLAIDWLAEGERTTSLRHAELALGRDRYSEEAYRLVMLANHGLGRHDAVRRALSRCRAVLDRDLGVGCGPETELMAAAIDSRTPEADILEAFYPAPPSRLAAAPERSVA</sequence>
<evidence type="ECO:0000256" key="5">
    <source>
        <dbReference type="PROSITE-ProRule" id="PRU01091"/>
    </source>
</evidence>
<dbReference type="InterPro" id="IPR036388">
    <property type="entry name" value="WH-like_DNA-bd_sf"/>
</dbReference>
<organism evidence="7 8">
    <name type="scientific">Fodinibacter luteus</name>
    <dbReference type="NCBI Taxonomy" id="552064"/>
    <lineage>
        <taxon>Bacteria</taxon>
        <taxon>Bacillati</taxon>
        <taxon>Actinomycetota</taxon>
        <taxon>Actinomycetes</taxon>
        <taxon>Micrococcales</taxon>
        <taxon>Intrasporangiaceae</taxon>
        <taxon>Fodinibacter (ex Wang et al. 2009)</taxon>
    </lineage>
</organism>
<name>A0ABP8KQF4_9MICO</name>
<dbReference type="InterPro" id="IPR005158">
    <property type="entry name" value="BTAD"/>
</dbReference>
<comment type="similarity">
    <text evidence="1">Belongs to the AfsR/DnrI/RedD regulatory family.</text>
</comment>
<keyword evidence="8" id="KW-1185">Reference proteome</keyword>
<dbReference type="PANTHER" id="PTHR35807">
    <property type="entry name" value="TRANSCRIPTIONAL REGULATOR REDD-RELATED"/>
    <property type="match status" value="1"/>
</dbReference>
<dbReference type="Gene3D" id="1.10.10.10">
    <property type="entry name" value="Winged helix-like DNA-binding domain superfamily/Winged helix DNA-binding domain"/>
    <property type="match status" value="1"/>
</dbReference>
<feature type="DNA-binding region" description="OmpR/PhoB-type" evidence="5">
    <location>
        <begin position="1"/>
        <end position="99"/>
    </location>
</feature>
<evidence type="ECO:0000313" key="8">
    <source>
        <dbReference type="Proteomes" id="UP001500945"/>
    </source>
</evidence>
<evidence type="ECO:0000256" key="1">
    <source>
        <dbReference type="ARBA" id="ARBA00005820"/>
    </source>
</evidence>
<dbReference type="Gene3D" id="1.25.40.10">
    <property type="entry name" value="Tetratricopeptide repeat domain"/>
    <property type="match status" value="1"/>
</dbReference>
<dbReference type="SUPFAM" id="SSF46894">
    <property type="entry name" value="C-terminal effector domain of the bipartite response regulators"/>
    <property type="match status" value="1"/>
</dbReference>
<reference evidence="8" key="1">
    <citation type="journal article" date="2019" name="Int. J. Syst. Evol. Microbiol.">
        <title>The Global Catalogue of Microorganisms (GCM) 10K type strain sequencing project: providing services to taxonomists for standard genome sequencing and annotation.</title>
        <authorList>
            <consortium name="The Broad Institute Genomics Platform"/>
            <consortium name="The Broad Institute Genome Sequencing Center for Infectious Disease"/>
            <person name="Wu L."/>
            <person name="Ma J."/>
        </authorList>
    </citation>
    <scope>NUCLEOTIDE SEQUENCE [LARGE SCALE GENOMIC DNA]</scope>
    <source>
        <strain evidence="8">JCM 17809</strain>
    </source>
</reference>
<dbReference type="InterPro" id="IPR051677">
    <property type="entry name" value="AfsR-DnrI-RedD_regulator"/>
</dbReference>
<protein>
    <recommendedName>
        <fullName evidence="6">OmpR/PhoB-type domain-containing protein</fullName>
    </recommendedName>
</protein>
<dbReference type="RefSeq" id="WP_345208593.1">
    <property type="nucleotide sequence ID" value="NZ_BAABGM010000026.1"/>
</dbReference>
<keyword evidence="3 5" id="KW-0238">DNA-binding</keyword>
<feature type="domain" description="OmpR/PhoB-type" evidence="6">
    <location>
        <begin position="1"/>
        <end position="99"/>
    </location>
</feature>
<dbReference type="SMART" id="SM01043">
    <property type="entry name" value="BTAD"/>
    <property type="match status" value="1"/>
</dbReference>
<dbReference type="PROSITE" id="PS51755">
    <property type="entry name" value="OMPR_PHOB"/>
    <property type="match status" value="1"/>
</dbReference>
<dbReference type="EMBL" id="BAABGM010000026">
    <property type="protein sequence ID" value="GAA4413296.1"/>
    <property type="molecule type" value="Genomic_DNA"/>
</dbReference>
<evidence type="ECO:0000256" key="2">
    <source>
        <dbReference type="ARBA" id="ARBA00023015"/>
    </source>
</evidence>
<dbReference type="InterPro" id="IPR001867">
    <property type="entry name" value="OmpR/PhoB-type_DNA-bd"/>
</dbReference>
<dbReference type="InterPro" id="IPR016032">
    <property type="entry name" value="Sig_transdc_resp-reg_C-effctor"/>
</dbReference>
<proteinExistence type="inferred from homology"/>
<keyword evidence="2" id="KW-0805">Transcription regulation</keyword>
<dbReference type="SUPFAM" id="SSF48452">
    <property type="entry name" value="TPR-like"/>
    <property type="match status" value="1"/>
</dbReference>
<dbReference type="Pfam" id="PF03704">
    <property type="entry name" value="BTAD"/>
    <property type="match status" value="1"/>
</dbReference>
<gene>
    <name evidence="7" type="ORF">GCM10023168_36050</name>
</gene>
<evidence type="ECO:0000313" key="7">
    <source>
        <dbReference type="EMBL" id="GAA4413296.1"/>
    </source>
</evidence>
<keyword evidence="4" id="KW-0804">Transcription</keyword>
<evidence type="ECO:0000256" key="3">
    <source>
        <dbReference type="ARBA" id="ARBA00023125"/>
    </source>
</evidence>
<comment type="caution">
    <text evidence="7">The sequence shown here is derived from an EMBL/GenBank/DDBJ whole genome shotgun (WGS) entry which is preliminary data.</text>
</comment>
<dbReference type="PANTHER" id="PTHR35807:SF1">
    <property type="entry name" value="TRANSCRIPTIONAL REGULATOR REDD"/>
    <property type="match status" value="1"/>
</dbReference>
<evidence type="ECO:0000259" key="6">
    <source>
        <dbReference type="PROSITE" id="PS51755"/>
    </source>
</evidence>
<accession>A0ABP8KQF4</accession>
<dbReference type="InterPro" id="IPR011990">
    <property type="entry name" value="TPR-like_helical_dom_sf"/>
</dbReference>